<dbReference type="GO" id="GO:0005634">
    <property type="term" value="C:nucleus"/>
    <property type="evidence" value="ECO:0007669"/>
    <property type="project" value="TreeGrafter"/>
</dbReference>
<feature type="compositionally biased region" description="Low complexity" evidence="2">
    <location>
        <begin position="161"/>
        <end position="175"/>
    </location>
</feature>
<dbReference type="Gene3D" id="2.20.70.10">
    <property type="match status" value="1"/>
</dbReference>
<dbReference type="GO" id="GO:0010664">
    <property type="term" value="P:negative regulation of striated muscle cell apoptotic process"/>
    <property type="evidence" value="ECO:0007669"/>
    <property type="project" value="TreeGrafter"/>
</dbReference>
<dbReference type="CDD" id="cd00201">
    <property type="entry name" value="WW"/>
    <property type="match status" value="1"/>
</dbReference>
<dbReference type="GO" id="GO:0046716">
    <property type="term" value="P:muscle cell cellular homeostasis"/>
    <property type="evidence" value="ECO:0007669"/>
    <property type="project" value="TreeGrafter"/>
</dbReference>
<dbReference type="SUPFAM" id="SSF63491">
    <property type="entry name" value="BAG domain"/>
    <property type="match status" value="1"/>
</dbReference>
<dbReference type="SMART" id="SM00456">
    <property type="entry name" value="WW"/>
    <property type="match status" value="1"/>
</dbReference>
<feature type="domain" description="BAG" evidence="4">
    <location>
        <begin position="389"/>
        <end position="462"/>
    </location>
</feature>
<feature type="compositionally biased region" description="Polar residues" evidence="2">
    <location>
        <begin position="510"/>
        <end position="520"/>
    </location>
</feature>
<feature type="region of interest" description="Disordered" evidence="2">
    <location>
        <begin position="458"/>
        <end position="520"/>
    </location>
</feature>
<dbReference type="Gene3D" id="1.20.58.120">
    <property type="entry name" value="BAG domain"/>
    <property type="match status" value="1"/>
</dbReference>
<dbReference type="Proteomes" id="UP000515156">
    <property type="component" value="Chromosome 5"/>
</dbReference>
<organism evidence="5 6">
    <name type="scientific">Microcaecilia unicolor</name>
    <dbReference type="NCBI Taxonomy" id="1415580"/>
    <lineage>
        <taxon>Eukaryota</taxon>
        <taxon>Metazoa</taxon>
        <taxon>Chordata</taxon>
        <taxon>Craniata</taxon>
        <taxon>Vertebrata</taxon>
        <taxon>Euteleostomi</taxon>
        <taxon>Amphibia</taxon>
        <taxon>Gymnophiona</taxon>
        <taxon>Siphonopidae</taxon>
        <taxon>Microcaecilia</taxon>
    </lineage>
</organism>
<dbReference type="OrthoDB" id="333905at2759"/>
<dbReference type="GO" id="GO:0051087">
    <property type="term" value="F:protein-folding chaperone binding"/>
    <property type="evidence" value="ECO:0007669"/>
    <property type="project" value="InterPro"/>
</dbReference>
<dbReference type="InParanoid" id="A0A6P7Y6V7"/>
<proteinExistence type="predicted"/>
<dbReference type="PROSITE" id="PS50020">
    <property type="entry name" value="WW_DOMAIN_2"/>
    <property type="match status" value="1"/>
</dbReference>
<feature type="compositionally biased region" description="Polar residues" evidence="2">
    <location>
        <begin position="176"/>
        <end position="194"/>
    </location>
</feature>
<dbReference type="KEGG" id="muo:115469871"/>
<dbReference type="PANTHER" id="PTHR12329:SF12">
    <property type="entry name" value="BAG FAMILY MOLECULAR CHAPERONE REGULATOR 3"/>
    <property type="match status" value="1"/>
</dbReference>
<evidence type="ECO:0000259" key="4">
    <source>
        <dbReference type="PROSITE" id="PS51035"/>
    </source>
</evidence>
<feature type="compositionally biased region" description="Polar residues" evidence="2">
    <location>
        <begin position="294"/>
        <end position="316"/>
    </location>
</feature>
<feature type="compositionally biased region" description="Polar residues" evidence="2">
    <location>
        <begin position="128"/>
        <end position="160"/>
    </location>
</feature>
<dbReference type="Pfam" id="PF02179">
    <property type="entry name" value="BAG"/>
    <property type="match status" value="1"/>
</dbReference>
<dbReference type="GO" id="GO:0000774">
    <property type="term" value="F:adenyl-nucleotide exchange factor activity"/>
    <property type="evidence" value="ECO:0007669"/>
    <property type="project" value="TreeGrafter"/>
</dbReference>
<dbReference type="InterPro" id="IPR036533">
    <property type="entry name" value="BAG_dom_sf"/>
</dbReference>
<feature type="region of interest" description="Disordered" evidence="2">
    <location>
        <begin position="294"/>
        <end position="335"/>
    </location>
</feature>
<gene>
    <name evidence="6" type="primary">BAG3</name>
</gene>
<dbReference type="InterPro" id="IPR001202">
    <property type="entry name" value="WW_dom"/>
</dbReference>
<dbReference type="GeneID" id="115469871"/>
<dbReference type="CTD" id="9531"/>
<keyword evidence="1" id="KW-0143">Chaperone</keyword>
<dbReference type="RefSeq" id="XP_030058474.1">
    <property type="nucleotide sequence ID" value="XM_030202614.1"/>
</dbReference>
<sequence>MSRVRSPMKGATVVSGEPLPPGWEMKLDPHTGWPFFVDHNNRTTTWSDPRQQPTPKENQPLANGPSRDSSKPPLLKEAGLSYPQLRPGYIPIPVKHDGLENWQHHPYSSLQQPGMQRVREEPAFIPVRSQSPVRSHRSQSPARSIPETSQTDKQCGQTTVSSQSPSSSGLESPNSATDVQTASPQLQGRSSVGNQLPRGYIPIPVIHEGKIPRQQAPKTHYSPPPSEQQVHQPVYHRIHPEDWESNLPHAQSPLRMVQKGSSRESSPVRVSTRTHSPTPVHVQRLAERPQAFQPQVLSHEGSSQQPLLENRPSSNAVELPPSEVPHVDTERKQPVQNLEETTDKLDEELPLLGTSIPVQETPISDEAVPPKTTDPEAAQLQKHPGVIQVERVLARVQALEQAVCAFQGRKNDKKYLTLEEYLTKELLVLDSVDPEGRADVRQARKDGVRRVQNILERLEQQAVDSPEPAQASEFQPGSQEAMEVDPVDKSSNTTEDTKVESRADAFPTQAPMSSTSANTC</sequence>
<dbReference type="GO" id="GO:0050821">
    <property type="term" value="P:protein stabilization"/>
    <property type="evidence" value="ECO:0007669"/>
    <property type="project" value="TreeGrafter"/>
</dbReference>
<feature type="compositionally biased region" description="Polar residues" evidence="2">
    <location>
        <begin position="42"/>
        <end position="61"/>
    </location>
</feature>
<dbReference type="GO" id="GO:0016020">
    <property type="term" value="C:membrane"/>
    <property type="evidence" value="ECO:0007669"/>
    <property type="project" value="TreeGrafter"/>
</dbReference>
<name>A0A6P7Y6V7_9AMPH</name>
<accession>A0A6P7Y6V7</accession>
<evidence type="ECO:0000313" key="6">
    <source>
        <dbReference type="RefSeq" id="XP_030058474.1"/>
    </source>
</evidence>
<dbReference type="InterPro" id="IPR003103">
    <property type="entry name" value="BAG_domain"/>
</dbReference>
<evidence type="ECO:0000256" key="2">
    <source>
        <dbReference type="SAM" id="MobiDB-lite"/>
    </source>
</evidence>
<evidence type="ECO:0000313" key="5">
    <source>
        <dbReference type="Proteomes" id="UP000515156"/>
    </source>
</evidence>
<feature type="region of interest" description="Disordered" evidence="2">
    <location>
        <begin position="125"/>
        <end position="199"/>
    </location>
</feature>
<feature type="region of interest" description="Disordered" evidence="2">
    <location>
        <begin position="1"/>
        <end position="94"/>
    </location>
</feature>
<dbReference type="AlphaFoldDB" id="A0A6P7Y6V7"/>
<dbReference type="InterPro" id="IPR036020">
    <property type="entry name" value="WW_dom_sf"/>
</dbReference>
<feature type="domain" description="WW" evidence="3">
    <location>
        <begin position="17"/>
        <end position="51"/>
    </location>
</feature>
<reference evidence="6" key="1">
    <citation type="submission" date="2025-08" db="UniProtKB">
        <authorList>
            <consortium name="RefSeq"/>
        </authorList>
    </citation>
    <scope>IDENTIFICATION</scope>
</reference>
<evidence type="ECO:0000256" key="1">
    <source>
        <dbReference type="ARBA" id="ARBA00023186"/>
    </source>
</evidence>
<feature type="region of interest" description="Disordered" evidence="2">
    <location>
        <begin position="214"/>
        <end position="281"/>
    </location>
</feature>
<dbReference type="SUPFAM" id="SSF51045">
    <property type="entry name" value="WW domain"/>
    <property type="match status" value="1"/>
</dbReference>
<dbReference type="PROSITE" id="PS51035">
    <property type="entry name" value="BAG"/>
    <property type="match status" value="1"/>
</dbReference>
<feature type="compositionally biased region" description="Polar residues" evidence="2">
    <location>
        <begin position="259"/>
        <end position="277"/>
    </location>
</feature>
<dbReference type="PANTHER" id="PTHR12329">
    <property type="entry name" value="BCL2-ASSOCIATED ATHANOGENE"/>
    <property type="match status" value="1"/>
</dbReference>
<dbReference type="PROSITE" id="PS01159">
    <property type="entry name" value="WW_DOMAIN_1"/>
    <property type="match status" value="1"/>
</dbReference>
<keyword evidence="5" id="KW-1185">Reference proteome</keyword>
<dbReference type="InterPro" id="IPR039773">
    <property type="entry name" value="BAG_chaperone_regulator"/>
</dbReference>
<dbReference type="GO" id="GO:0005829">
    <property type="term" value="C:cytosol"/>
    <property type="evidence" value="ECO:0007669"/>
    <property type="project" value="TreeGrafter"/>
</dbReference>
<dbReference type="Pfam" id="PF00397">
    <property type="entry name" value="WW"/>
    <property type="match status" value="1"/>
</dbReference>
<protein>
    <submittedName>
        <fullName evidence="6">BAG family molecular chaperone regulator 3</fullName>
    </submittedName>
</protein>
<dbReference type="FunCoup" id="A0A6P7Y6V7">
    <property type="interactions" value="1331"/>
</dbReference>
<dbReference type="SMART" id="SM00264">
    <property type="entry name" value="BAG"/>
    <property type="match status" value="1"/>
</dbReference>
<evidence type="ECO:0000259" key="3">
    <source>
        <dbReference type="PROSITE" id="PS50020"/>
    </source>
</evidence>